<protein>
    <recommendedName>
        <fullName evidence="2">PIN domain-containing protein</fullName>
    </recommendedName>
</protein>
<dbReference type="PANTHER" id="PTHR16161:SF0">
    <property type="entry name" value="TRANSCRIPTIONAL PROTEIN SWT1"/>
    <property type="match status" value="1"/>
</dbReference>
<organism evidence="3 4">
    <name type="scientific">Steccherinum ochraceum</name>
    <dbReference type="NCBI Taxonomy" id="92696"/>
    <lineage>
        <taxon>Eukaryota</taxon>
        <taxon>Fungi</taxon>
        <taxon>Dikarya</taxon>
        <taxon>Basidiomycota</taxon>
        <taxon>Agaricomycotina</taxon>
        <taxon>Agaricomycetes</taxon>
        <taxon>Polyporales</taxon>
        <taxon>Steccherinaceae</taxon>
        <taxon>Steccherinum</taxon>
    </lineage>
</organism>
<evidence type="ECO:0000313" key="3">
    <source>
        <dbReference type="EMBL" id="TCD68213.1"/>
    </source>
</evidence>
<dbReference type="GO" id="GO:0005634">
    <property type="term" value="C:nucleus"/>
    <property type="evidence" value="ECO:0007669"/>
    <property type="project" value="TreeGrafter"/>
</dbReference>
<dbReference type="Proteomes" id="UP000292702">
    <property type="component" value="Unassembled WGS sequence"/>
</dbReference>
<reference evidence="3 4" key="1">
    <citation type="submission" date="2018-11" db="EMBL/GenBank/DDBJ databases">
        <title>Genome assembly of Steccherinum ochraceum LE-BIN_3174, the white-rot fungus of the Steccherinaceae family (The Residual Polyporoid clade, Polyporales, Basidiomycota).</title>
        <authorList>
            <person name="Fedorova T.V."/>
            <person name="Glazunova O.A."/>
            <person name="Landesman E.O."/>
            <person name="Moiseenko K.V."/>
            <person name="Psurtseva N.V."/>
            <person name="Savinova O.S."/>
            <person name="Shakhova N.V."/>
            <person name="Tyazhelova T.V."/>
            <person name="Vasina D.V."/>
        </authorList>
    </citation>
    <scope>NUCLEOTIDE SEQUENCE [LARGE SCALE GENOMIC DNA]</scope>
    <source>
        <strain evidence="3 4">LE-BIN_3174</strain>
    </source>
</reference>
<dbReference type="EMBL" id="RWJN01000073">
    <property type="protein sequence ID" value="TCD68213.1"/>
    <property type="molecule type" value="Genomic_DNA"/>
</dbReference>
<dbReference type="SUPFAM" id="SSF88723">
    <property type="entry name" value="PIN domain-like"/>
    <property type="match status" value="1"/>
</dbReference>
<dbReference type="Pfam" id="PF13638">
    <property type="entry name" value="PIN_4"/>
    <property type="match status" value="1"/>
</dbReference>
<feature type="region of interest" description="Disordered" evidence="1">
    <location>
        <begin position="1"/>
        <end position="49"/>
    </location>
</feature>
<keyword evidence="4" id="KW-1185">Reference proteome</keyword>
<dbReference type="PANTHER" id="PTHR16161">
    <property type="entry name" value="TRANSCRIPTIONAL PROTEIN SWT1"/>
    <property type="match status" value="1"/>
</dbReference>
<comment type="caution">
    <text evidence="3">The sequence shown here is derived from an EMBL/GenBank/DDBJ whole genome shotgun (WGS) entry which is preliminary data.</text>
</comment>
<evidence type="ECO:0000259" key="2">
    <source>
        <dbReference type="SMART" id="SM00670"/>
    </source>
</evidence>
<feature type="domain" description="PIN" evidence="2">
    <location>
        <begin position="84"/>
        <end position="206"/>
    </location>
</feature>
<proteinExistence type="predicted"/>
<evidence type="ECO:0000256" key="1">
    <source>
        <dbReference type="SAM" id="MobiDB-lite"/>
    </source>
</evidence>
<dbReference type="OrthoDB" id="2017974at2759"/>
<evidence type="ECO:0000313" key="4">
    <source>
        <dbReference type="Proteomes" id="UP000292702"/>
    </source>
</evidence>
<accession>A0A4R0RMG1</accession>
<name>A0A4R0RMG1_9APHY</name>
<dbReference type="Gene3D" id="3.40.50.1010">
    <property type="entry name" value="5'-nuclease"/>
    <property type="match status" value="1"/>
</dbReference>
<dbReference type="AlphaFoldDB" id="A0A4R0RMG1"/>
<sequence>MSTTYYTSQPPARPLSLTSSPSSSSSWAHAGPGSGPTTTTLPSSHSTPQLSTAAFEWQDDTLLHIAEEANLDVEMRDAFPVGSIYIVIDTNVLIDQLAVIKRLSEDVEAHDVPIVIVIPNVVLTELDGLKNRDGLKWFAQTASTYLLRKVKERKSVKVQARVETLHIEAQASDGIRKNDIRIFDCCCYFRTKGEVILASGDKNLCIECEKEHIRTISPPPKRSWTSRDIAHALVAYDIYGIHTEHFHGHEDASYRPAPEASTHTRLTEGSVWQPDEDSMDVDDEFVEARPPVEDFIPSHALDALHWQVIDQFFLVLRDLADRLRKVNGHTGPPIASLHAPWYRRVPFQQWTVENCLEYFDYHLQQKNQRKLKATNPPLPVFLQRSHESFHGRRGRRGQDWSRQDWLNITSGLQEIGQRLEDGPVYVSVRALQLETEVVFQTPMRPTGT</sequence>
<dbReference type="GO" id="GO:0004540">
    <property type="term" value="F:RNA nuclease activity"/>
    <property type="evidence" value="ECO:0007669"/>
    <property type="project" value="UniProtKB-ARBA"/>
</dbReference>
<dbReference type="SMART" id="SM00670">
    <property type="entry name" value="PINc"/>
    <property type="match status" value="1"/>
</dbReference>
<dbReference type="STRING" id="92696.A0A4R0RMG1"/>
<dbReference type="CDD" id="cd18727">
    <property type="entry name" value="PIN_Swt1-like"/>
    <property type="match status" value="1"/>
</dbReference>
<dbReference type="InterPro" id="IPR052626">
    <property type="entry name" value="SWT1_Regulator"/>
</dbReference>
<gene>
    <name evidence="3" type="ORF">EIP91_011385</name>
</gene>
<dbReference type="InterPro" id="IPR002716">
    <property type="entry name" value="PIN_dom"/>
</dbReference>
<feature type="compositionally biased region" description="Low complexity" evidence="1">
    <location>
        <begin position="14"/>
        <end position="49"/>
    </location>
</feature>
<dbReference type="InterPro" id="IPR029060">
    <property type="entry name" value="PIN-like_dom_sf"/>
</dbReference>